<dbReference type="AlphaFoldDB" id="A0A2P2QZ30"/>
<evidence type="ECO:0000313" key="1">
    <source>
        <dbReference type="EMBL" id="MBX72252.1"/>
    </source>
</evidence>
<protein>
    <submittedName>
        <fullName evidence="1">Uncharacterized protein</fullName>
    </submittedName>
</protein>
<reference evidence="1" key="1">
    <citation type="submission" date="2018-02" db="EMBL/GenBank/DDBJ databases">
        <title>Rhizophora mucronata_Transcriptome.</title>
        <authorList>
            <person name="Meera S.P."/>
            <person name="Sreeshan A."/>
            <person name="Augustine A."/>
        </authorList>
    </citation>
    <scope>NUCLEOTIDE SEQUENCE</scope>
    <source>
        <tissue evidence="1">Leaf</tissue>
    </source>
</reference>
<accession>A0A2P2QZ30</accession>
<dbReference type="EMBL" id="GGEC01091768">
    <property type="protein sequence ID" value="MBX72252.1"/>
    <property type="molecule type" value="Transcribed_RNA"/>
</dbReference>
<sequence>MVKHCNCKSTETISTELNENDKQEGRKNEYHDLTSLCCLYA</sequence>
<organism evidence="1">
    <name type="scientific">Rhizophora mucronata</name>
    <name type="common">Asiatic mangrove</name>
    <dbReference type="NCBI Taxonomy" id="61149"/>
    <lineage>
        <taxon>Eukaryota</taxon>
        <taxon>Viridiplantae</taxon>
        <taxon>Streptophyta</taxon>
        <taxon>Embryophyta</taxon>
        <taxon>Tracheophyta</taxon>
        <taxon>Spermatophyta</taxon>
        <taxon>Magnoliopsida</taxon>
        <taxon>eudicotyledons</taxon>
        <taxon>Gunneridae</taxon>
        <taxon>Pentapetalae</taxon>
        <taxon>rosids</taxon>
        <taxon>fabids</taxon>
        <taxon>Malpighiales</taxon>
        <taxon>Rhizophoraceae</taxon>
        <taxon>Rhizophora</taxon>
    </lineage>
</organism>
<proteinExistence type="predicted"/>
<name>A0A2P2QZ30_RHIMU</name>